<evidence type="ECO:0008006" key="4">
    <source>
        <dbReference type="Google" id="ProtNLM"/>
    </source>
</evidence>
<evidence type="ECO:0000256" key="1">
    <source>
        <dbReference type="SAM" id="Phobius"/>
    </source>
</evidence>
<dbReference type="InterPro" id="IPR052022">
    <property type="entry name" value="26kDa_periplasmic_antigen"/>
</dbReference>
<dbReference type="PIRSF" id="PIRSF029033">
    <property type="entry name" value="UCP029033"/>
    <property type="match status" value="1"/>
</dbReference>
<proteinExistence type="predicted"/>
<dbReference type="EMBL" id="JRGF01000006">
    <property type="protein sequence ID" value="KHE42147.1"/>
    <property type="molecule type" value="Genomic_DNA"/>
</dbReference>
<comment type="caution">
    <text evidence="2">The sequence shown here is derived from an EMBL/GenBank/DDBJ whole genome shotgun (WGS) entry which is preliminary data.</text>
</comment>
<dbReference type="Gene3D" id="3.30.70.2970">
    <property type="entry name" value="Protein of unknown function (DUF541), domain 2"/>
    <property type="match status" value="1"/>
</dbReference>
<keyword evidence="1" id="KW-1133">Transmembrane helix</keyword>
<keyword evidence="3" id="KW-1185">Reference proteome</keyword>
<dbReference type="PANTHER" id="PTHR34387:SF2">
    <property type="entry name" value="SLR1258 PROTEIN"/>
    <property type="match status" value="1"/>
</dbReference>
<protein>
    <recommendedName>
        <fullName evidence="4">SIMPL domain-containing protein</fullName>
    </recommendedName>
</protein>
<gene>
    <name evidence="2" type="ORF">LG35_06250</name>
</gene>
<dbReference type="PANTHER" id="PTHR34387">
    <property type="entry name" value="SLR1258 PROTEIN"/>
    <property type="match status" value="1"/>
</dbReference>
<organism evidence="2 3">
    <name type="scientific">Alistipes inops</name>
    <dbReference type="NCBI Taxonomy" id="1501391"/>
    <lineage>
        <taxon>Bacteria</taxon>
        <taxon>Pseudomonadati</taxon>
        <taxon>Bacteroidota</taxon>
        <taxon>Bacteroidia</taxon>
        <taxon>Bacteroidales</taxon>
        <taxon>Rikenellaceae</taxon>
        <taxon>Alistipes</taxon>
    </lineage>
</organism>
<evidence type="ECO:0000313" key="3">
    <source>
        <dbReference type="Proteomes" id="UP000030889"/>
    </source>
</evidence>
<dbReference type="Pfam" id="PF04402">
    <property type="entry name" value="SIMPL"/>
    <property type="match status" value="1"/>
</dbReference>
<reference evidence="2 3" key="1">
    <citation type="submission" date="2014-09" db="EMBL/GenBank/DDBJ databases">
        <title>Alistipes sp. 627, sp. nov., a novel member of the family Rikenellaceae isolated from human faeces.</title>
        <authorList>
            <person name="Shkoporov A.N."/>
            <person name="Chaplin A.V."/>
            <person name="Motuzova O.V."/>
            <person name="Kafarskaia L.I."/>
            <person name="Khokhlova E.V."/>
            <person name="Efimov B.A."/>
        </authorList>
    </citation>
    <scope>NUCLEOTIDE SEQUENCE [LARGE SCALE GENOMIC DNA]</scope>
    <source>
        <strain evidence="2 3">627</strain>
    </source>
</reference>
<dbReference type="RefSeq" id="WP_022063537.1">
    <property type="nucleotide sequence ID" value="NZ_JRGF01000006.1"/>
</dbReference>
<dbReference type="InterPro" id="IPR016907">
    <property type="entry name" value="UCP029033"/>
</dbReference>
<dbReference type="Proteomes" id="UP000030889">
    <property type="component" value="Unassembled WGS sequence"/>
</dbReference>
<keyword evidence="1" id="KW-0812">Transmembrane</keyword>
<sequence length="241" mass="27079">MKTNTAIVICAAIIVCAFILGGAYKYKYKEQNTIVVTGLGEEEFVSDLIVWRGWIVVDNPSITDGYAQLEVNKRKVQDFIMQKGIAPDDIVFMFVDSYKNTEPIYQNGNYVGQRFTGYTLRQQFTVESTDVEAVENISREISALLAQGVQLESSQPDYYYSKLDDLKLELIEKSTVDAKARAEKIAAKSGAKLRKLKTARMGVFQITGANTNEEFSAGGNFNTSSKNKKARITMRLEYNIR</sequence>
<dbReference type="InterPro" id="IPR007497">
    <property type="entry name" value="SIMPL/DUF541"/>
</dbReference>
<keyword evidence="1" id="KW-0472">Membrane</keyword>
<accession>A0ABR4YJ86</accession>
<feature type="transmembrane region" description="Helical" evidence="1">
    <location>
        <begin position="6"/>
        <end position="24"/>
    </location>
</feature>
<name>A0ABR4YJ86_9BACT</name>
<evidence type="ECO:0000313" key="2">
    <source>
        <dbReference type="EMBL" id="KHE42147.1"/>
    </source>
</evidence>